<dbReference type="InterPro" id="IPR024515">
    <property type="entry name" value="DUF3397"/>
</dbReference>
<dbReference type="PIRSF" id="PIRSF030092">
    <property type="entry name" value="UCP030092"/>
    <property type="match status" value="1"/>
</dbReference>
<keyword evidence="3" id="KW-1185">Reference proteome</keyword>
<dbReference type="Proteomes" id="UP000223060">
    <property type="component" value="Chromosome"/>
</dbReference>
<accession>A0A1S7FTH8</accession>
<gene>
    <name evidence="2" type="ORF">UE46_06430</name>
</gene>
<keyword evidence="1" id="KW-0812">Transmembrane</keyword>
<dbReference type="EMBL" id="CP011102">
    <property type="protein sequence ID" value="AQY50703.1"/>
    <property type="molecule type" value="Genomic_DNA"/>
</dbReference>
<feature type="transmembrane region" description="Helical" evidence="1">
    <location>
        <begin position="37"/>
        <end position="58"/>
    </location>
</feature>
<dbReference type="Pfam" id="PF11877">
    <property type="entry name" value="DUF3397"/>
    <property type="match status" value="1"/>
</dbReference>
<dbReference type="KEGG" id="lwi:UE46_06430"/>
<name>A0A1S7FTH8_9LIST</name>
<evidence type="ECO:0000313" key="3">
    <source>
        <dbReference type="Proteomes" id="UP000223060"/>
    </source>
</evidence>
<feature type="transmembrane region" description="Helical" evidence="1">
    <location>
        <begin position="6"/>
        <end position="25"/>
    </location>
</feature>
<dbReference type="RefSeq" id="WP_036062536.1">
    <property type="nucleotide sequence ID" value="NZ_CP011102.1"/>
</dbReference>
<evidence type="ECO:0000313" key="2">
    <source>
        <dbReference type="EMBL" id="AQY50703.1"/>
    </source>
</evidence>
<protein>
    <submittedName>
        <fullName evidence="2">Uncharacterized protein</fullName>
    </submittedName>
</protein>
<dbReference type="InterPro" id="IPR016945">
    <property type="entry name" value="UCP030092"/>
</dbReference>
<proteinExistence type="predicted"/>
<feature type="transmembrane region" description="Helical" evidence="1">
    <location>
        <begin position="104"/>
        <end position="126"/>
    </location>
</feature>
<keyword evidence="1" id="KW-1133">Transmembrane helix</keyword>
<reference evidence="3" key="1">
    <citation type="submission" date="2015-03" db="EMBL/GenBank/DDBJ databases">
        <authorList>
            <person name="Ferrari E."/>
            <person name="Walter M.C."/>
            <person name="Huptas C."/>
            <person name="Scherer S."/>
            <person name="Mueller-Herbst S."/>
        </authorList>
    </citation>
    <scope>NUCLEOTIDE SEQUENCE [LARGE SCALE GENOMIC DNA]</scope>
    <source>
        <strain evidence="3">LWP01</strain>
    </source>
</reference>
<evidence type="ECO:0000256" key="1">
    <source>
        <dbReference type="SAM" id="Phobius"/>
    </source>
</evidence>
<organism evidence="2 3">
    <name type="scientific">Listeria weihenstephanensis</name>
    <dbReference type="NCBI Taxonomy" id="1006155"/>
    <lineage>
        <taxon>Bacteria</taxon>
        <taxon>Bacillati</taxon>
        <taxon>Bacillota</taxon>
        <taxon>Bacilli</taxon>
        <taxon>Bacillales</taxon>
        <taxon>Listeriaceae</taxon>
        <taxon>Listeria</taxon>
    </lineage>
</organism>
<feature type="transmembrane region" description="Helical" evidence="1">
    <location>
        <begin position="64"/>
        <end position="84"/>
    </location>
</feature>
<keyword evidence="1" id="KW-0472">Membrane</keyword>
<sequence length="127" mass="14680">MSWLTNITALVIIAPVLIFTVTFMVTQQMTKRTPKAVKRSADVTTFFLILADHFFMIVLFDQSFLLYILLLLFLIGILFVALFAKSQGIINFRKVIRGYWRICFFAFAILYLLLFVIGIVKSIILVF</sequence>
<dbReference type="AlphaFoldDB" id="A0A1S7FTH8"/>